<dbReference type="Gene3D" id="3.90.180.10">
    <property type="entry name" value="Medium-chain alcohol dehydrogenases, catalytic domain"/>
    <property type="match status" value="1"/>
</dbReference>
<dbReference type="PANTHER" id="PTHR43401:SF2">
    <property type="entry name" value="L-THREONINE 3-DEHYDROGENASE"/>
    <property type="match status" value="1"/>
</dbReference>
<dbReference type="SUPFAM" id="SSF51735">
    <property type="entry name" value="NAD(P)-binding Rossmann-fold domains"/>
    <property type="match status" value="1"/>
</dbReference>
<dbReference type="EMBL" id="LAZR01001640">
    <property type="protein sequence ID" value="KKN41566.1"/>
    <property type="molecule type" value="Genomic_DNA"/>
</dbReference>
<accession>A0A0F9SXH2</accession>
<dbReference type="Pfam" id="PF00107">
    <property type="entry name" value="ADH_zinc_N"/>
    <property type="match status" value="1"/>
</dbReference>
<dbReference type="InterPro" id="IPR013149">
    <property type="entry name" value="ADH-like_C"/>
</dbReference>
<evidence type="ECO:0000256" key="1">
    <source>
        <dbReference type="ARBA" id="ARBA00022723"/>
    </source>
</evidence>
<evidence type="ECO:0000313" key="6">
    <source>
        <dbReference type="EMBL" id="KKN41566.1"/>
    </source>
</evidence>
<dbReference type="Gene3D" id="3.40.50.720">
    <property type="entry name" value="NAD(P)-binding Rossmann-like Domain"/>
    <property type="match status" value="1"/>
</dbReference>
<comment type="caution">
    <text evidence="6">The sequence shown here is derived from an EMBL/GenBank/DDBJ whole genome shotgun (WGS) entry which is preliminary data.</text>
</comment>
<keyword evidence="2" id="KW-0862">Zinc</keyword>
<dbReference type="GO" id="GO:0016491">
    <property type="term" value="F:oxidoreductase activity"/>
    <property type="evidence" value="ECO:0007669"/>
    <property type="project" value="UniProtKB-KW"/>
</dbReference>
<keyword evidence="1" id="KW-0479">Metal-binding</keyword>
<evidence type="ECO:0000256" key="3">
    <source>
        <dbReference type="ARBA" id="ARBA00023002"/>
    </source>
</evidence>
<dbReference type="PROSITE" id="PS00059">
    <property type="entry name" value="ADH_ZINC"/>
    <property type="match status" value="1"/>
</dbReference>
<organism evidence="6">
    <name type="scientific">marine sediment metagenome</name>
    <dbReference type="NCBI Taxonomy" id="412755"/>
    <lineage>
        <taxon>unclassified sequences</taxon>
        <taxon>metagenomes</taxon>
        <taxon>ecological metagenomes</taxon>
    </lineage>
</organism>
<evidence type="ECO:0000259" key="4">
    <source>
        <dbReference type="Pfam" id="PF00107"/>
    </source>
</evidence>
<gene>
    <name evidence="6" type="ORF">LCGC14_0721900</name>
</gene>
<name>A0A0F9SXH2_9ZZZZ</name>
<keyword evidence="3" id="KW-0560">Oxidoreductase</keyword>
<dbReference type="InterPro" id="IPR036291">
    <property type="entry name" value="NAD(P)-bd_dom_sf"/>
</dbReference>
<dbReference type="Pfam" id="PF08240">
    <property type="entry name" value="ADH_N"/>
    <property type="match status" value="1"/>
</dbReference>
<feature type="domain" description="Alcohol dehydrogenase-like C-terminal" evidence="4">
    <location>
        <begin position="112"/>
        <end position="237"/>
    </location>
</feature>
<evidence type="ECO:0008006" key="7">
    <source>
        <dbReference type="Google" id="ProtNLM"/>
    </source>
</evidence>
<sequence length="279" mass="30900">MYQVPLVMGHEIAGEVAEVGQNVSEAKVGDKVICFNVSFDVSEGNLVGMGMFQDGGFQEYVKVPKRSLFHVPENISIKDAVMIETFALAMKAFKLSKIDKSEKILVIGAGNVGLCFLKALLIEKNPNYITVVEPHEFLRNKAIEIGASYAIPPSRAKIRKITKKLGEPTFIFDCVGNEETISNSVNFIKKGGTILLEGIHKGSITFPIFMINSKEVTLKGCLGHDRDDILAAIELFADNKIDASSFISEVVPLKDIQKTFERYLEPTDKRNFIKILVEI</sequence>
<evidence type="ECO:0000259" key="5">
    <source>
        <dbReference type="Pfam" id="PF08240"/>
    </source>
</evidence>
<dbReference type="InterPro" id="IPR013154">
    <property type="entry name" value="ADH-like_N"/>
</dbReference>
<dbReference type="GO" id="GO:0008270">
    <property type="term" value="F:zinc ion binding"/>
    <property type="evidence" value="ECO:0007669"/>
    <property type="project" value="InterPro"/>
</dbReference>
<protein>
    <recommendedName>
        <fullName evidence="7">Enoyl reductase (ER) domain-containing protein</fullName>
    </recommendedName>
</protein>
<dbReference type="InterPro" id="IPR011032">
    <property type="entry name" value="GroES-like_sf"/>
</dbReference>
<reference evidence="6" key="1">
    <citation type="journal article" date="2015" name="Nature">
        <title>Complex archaea that bridge the gap between prokaryotes and eukaryotes.</title>
        <authorList>
            <person name="Spang A."/>
            <person name="Saw J.H."/>
            <person name="Jorgensen S.L."/>
            <person name="Zaremba-Niedzwiedzka K."/>
            <person name="Martijn J."/>
            <person name="Lind A.E."/>
            <person name="van Eijk R."/>
            <person name="Schleper C."/>
            <person name="Guy L."/>
            <person name="Ettema T.J."/>
        </authorList>
    </citation>
    <scope>NUCLEOTIDE SEQUENCE</scope>
</reference>
<dbReference type="InterPro" id="IPR050129">
    <property type="entry name" value="Zn_alcohol_dh"/>
</dbReference>
<dbReference type="AlphaFoldDB" id="A0A0F9SXH2"/>
<dbReference type="SUPFAM" id="SSF50129">
    <property type="entry name" value="GroES-like"/>
    <property type="match status" value="1"/>
</dbReference>
<evidence type="ECO:0000256" key="2">
    <source>
        <dbReference type="ARBA" id="ARBA00022833"/>
    </source>
</evidence>
<proteinExistence type="predicted"/>
<dbReference type="InterPro" id="IPR002328">
    <property type="entry name" value="ADH_Zn_CS"/>
</dbReference>
<dbReference type="PANTHER" id="PTHR43401">
    <property type="entry name" value="L-THREONINE 3-DEHYDROGENASE"/>
    <property type="match status" value="1"/>
</dbReference>
<feature type="domain" description="Alcohol dehydrogenase-like N-terminal" evidence="5">
    <location>
        <begin position="3"/>
        <end position="73"/>
    </location>
</feature>